<dbReference type="AlphaFoldDB" id="A0A6I0F144"/>
<evidence type="ECO:0000313" key="2">
    <source>
        <dbReference type="Proteomes" id="UP000432715"/>
    </source>
</evidence>
<dbReference type="Proteomes" id="UP000432715">
    <property type="component" value="Unassembled WGS sequence"/>
</dbReference>
<gene>
    <name evidence="1" type="ORF">F8154_05815</name>
</gene>
<organism evidence="1 2">
    <name type="scientific">Alkaliphilus pronyensis</name>
    <dbReference type="NCBI Taxonomy" id="1482732"/>
    <lineage>
        <taxon>Bacteria</taxon>
        <taxon>Bacillati</taxon>
        <taxon>Bacillota</taxon>
        <taxon>Clostridia</taxon>
        <taxon>Peptostreptococcales</taxon>
        <taxon>Natronincolaceae</taxon>
        <taxon>Alkaliphilus</taxon>
    </lineage>
</organism>
<reference evidence="1 2" key="1">
    <citation type="submission" date="2019-10" db="EMBL/GenBank/DDBJ databases">
        <title>Alkaliphilus serpentinus sp. nov. and Alkaliphilus pronyensis sp. nov., two novel anaerobic alkaliphilic species isolated from the serpentinized-hosted hydrothermal field of the Prony Bay (New Caledonia).</title>
        <authorList>
            <person name="Postec A."/>
        </authorList>
    </citation>
    <scope>NUCLEOTIDE SEQUENCE [LARGE SCALE GENOMIC DNA]</scope>
    <source>
        <strain evidence="1 2">LacV</strain>
    </source>
</reference>
<name>A0A6I0F144_9FIRM</name>
<proteinExistence type="predicted"/>
<dbReference type="EMBL" id="WBZC01000016">
    <property type="protein sequence ID" value="KAB3535647.1"/>
    <property type="molecule type" value="Genomic_DNA"/>
</dbReference>
<sequence>MKKLIVFVNVVEQLINKQLPGSGKLYIETKSNNYINFRPKDFRLKLQSVSGEKDINKYLAVYKKLALIITEKETFTSVQRHKNKVLRVITVDKTKYEALKELVKEGG</sequence>
<comment type="caution">
    <text evidence="1">The sequence shown here is derived from an EMBL/GenBank/DDBJ whole genome shotgun (WGS) entry which is preliminary data.</text>
</comment>
<protein>
    <submittedName>
        <fullName evidence="1">Uncharacterized protein</fullName>
    </submittedName>
</protein>
<dbReference type="OrthoDB" id="1739589at2"/>
<keyword evidence="2" id="KW-1185">Reference proteome</keyword>
<evidence type="ECO:0000313" key="1">
    <source>
        <dbReference type="EMBL" id="KAB3535647.1"/>
    </source>
</evidence>
<dbReference type="RefSeq" id="WP_151860664.1">
    <property type="nucleotide sequence ID" value="NZ_WBZC01000016.1"/>
</dbReference>
<accession>A0A6I0F144</accession>